<feature type="transmembrane region" description="Helical" evidence="7">
    <location>
        <begin position="265"/>
        <end position="286"/>
    </location>
</feature>
<dbReference type="RefSeq" id="WP_380791458.1">
    <property type="nucleotide sequence ID" value="NZ_JBHTKR010000004.1"/>
</dbReference>
<evidence type="ECO:0000256" key="2">
    <source>
        <dbReference type="ARBA" id="ARBA00007430"/>
    </source>
</evidence>
<feature type="transmembrane region" description="Helical" evidence="7">
    <location>
        <begin position="188"/>
        <end position="209"/>
    </location>
</feature>
<feature type="transmembrane region" description="Helical" evidence="7">
    <location>
        <begin position="338"/>
        <end position="361"/>
    </location>
</feature>
<feature type="transmembrane region" description="Helical" evidence="7">
    <location>
        <begin position="158"/>
        <end position="182"/>
    </location>
</feature>
<comment type="subcellular location">
    <subcellularLocation>
        <location evidence="1">Cell membrane</location>
        <topology evidence="1">Multi-pass membrane protein</topology>
    </subcellularLocation>
</comment>
<dbReference type="InterPro" id="IPR050833">
    <property type="entry name" value="Poly_Biosynth_Transport"/>
</dbReference>
<dbReference type="PANTHER" id="PTHR30250">
    <property type="entry name" value="PST FAMILY PREDICTED COLANIC ACID TRANSPORTER"/>
    <property type="match status" value="1"/>
</dbReference>
<comment type="similarity">
    <text evidence="2">Belongs to the polysaccharide synthase family.</text>
</comment>
<feature type="transmembrane region" description="Helical" evidence="7">
    <location>
        <begin position="373"/>
        <end position="393"/>
    </location>
</feature>
<evidence type="ECO:0000256" key="4">
    <source>
        <dbReference type="ARBA" id="ARBA00022692"/>
    </source>
</evidence>
<evidence type="ECO:0000313" key="9">
    <source>
        <dbReference type="Proteomes" id="UP001597151"/>
    </source>
</evidence>
<feature type="transmembrane region" description="Helical" evidence="7">
    <location>
        <begin position="432"/>
        <end position="450"/>
    </location>
</feature>
<feature type="transmembrane region" description="Helical" evidence="7">
    <location>
        <begin position="128"/>
        <end position="146"/>
    </location>
</feature>
<feature type="transmembrane region" description="Helical" evidence="7">
    <location>
        <begin position="229"/>
        <end position="245"/>
    </location>
</feature>
<dbReference type="PANTHER" id="PTHR30250:SF10">
    <property type="entry name" value="LIPOPOLYSACCHARIDE BIOSYNTHESIS PROTEIN WZXC"/>
    <property type="match status" value="1"/>
</dbReference>
<keyword evidence="6 7" id="KW-0472">Membrane</keyword>
<evidence type="ECO:0000256" key="1">
    <source>
        <dbReference type="ARBA" id="ARBA00004651"/>
    </source>
</evidence>
<feature type="transmembrane region" description="Helical" evidence="7">
    <location>
        <begin position="399"/>
        <end position="420"/>
    </location>
</feature>
<keyword evidence="5 7" id="KW-1133">Transmembrane helix</keyword>
<evidence type="ECO:0000256" key="5">
    <source>
        <dbReference type="ARBA" id="ARBA00022989"/>
    </source>
</evidence>
<keyword evidence="9" id="KW-1185">Reference proteome</keyword>
<keyword evidence="3" id="KW-1003">Cell membrane</keyword>
<sequence length="458" mass="49712">MTDGVVSSGRMHGLLTSGGLSARLLRSSFLTVAGFGFSQVMRLLSNLVLTRLLFPEAFGLMGIVVVFMIGLQMFSDVGIGPAISRSTRGDDPVFLDTTWTVQILRGIVLFMAGCLLAYPISVFYEEPLLFGMLLLASVQFLVAGVMPTRRETANRHLALGRVTLLEMAAQVVGLIIMVGLAFWLQSVWALVIGTVIGSLVQVTLMTLYLPGYRNRLRLESEALREVIQFGKWIFLSTIFGFLLVQGDKLILGKFLALDLFGIYNIGFFLGSFPMMLGMMVVARVLIPVYRDCPPAASRENFLKLRKMRVLVTTGLLLLLACLAFVGPLLVDLMYDDRYLSAGAVSVLIACINIPVVIGLTYDQAALAAGESRRFFFLTLIKASLTILGLLIGVSAGGLIGALIGQGIGILAAYPALVWLSSRLGVWDPLHDLGFAVLGLFVACGAIWWNWDAIMVLAA</sequence>
<comment type="caution">
    <text evidence="8">The sequence shown here is derived from an EMBL/GenBank/DDBJ whole genome shotgun (WGS) entry which is preliminary data.</text>
</comment>
<feature type="transmembrane region" description="Helical" evidence="7">
    <location>
        <begin position="103"/>
        <end position="122"/>
    </location>
</feature>
<reference evidence="9" key="1">
    <citation type="journal article" date="2019" name="Int. J. Syst. Evol. Microbiol.">
        <title>The Global Catalogue of Microorganisms (GCM) 10K type strain sequencing project: providing services to taxonomists for standard genome sequencing and annotation.</title>
        <authorList>
            <consortium name="The Broad Institute Genomics Platform"/>
            <consortium name="The Broad Institute Genome Sequencing Center for Infectious Disease"/>
            <person name="Wu L."/>
            <person name="Ma J."/>
        </authorList>
    </citation>
    <scope>NUCLEOTIDE SEQUENCE [LARGE SCALE GENOMIC DNA]</scope>
    <source>
        <strain evidence="9">CCUG 55328</strain>
    </source>
</reference>
<gene>
    <name evidence="8" type="ORF">ACFQ3C_10510</name>
</gene>
<feature type="transmembrane region" description="Helical" evidence="7">
    <location>
        <begin position="307"/>
        <end position="326"/>
    </location>
</feature>
<evidence type="ECO:0000256" key="7">
    <source>
        <dbReference type="SAM" id="Phobius"/>
    </source>
</evidence>
<evidence type="ECO:0000313" key="8">
    <source>
        <dbReference type="EMBL" id="MFD1195102.1"/>
    </source>
</evidence>
<dbReference type="EMBL" id="JBHTKR010000004">
    <property type="protein sequence ID" value="MFD1195102.1"/>
    <property type="molecule type" value="Genomic_DNA"/>
</dbReference>
<accession>A0ABW3TGD8</accession>
<dbReference type="Pfam" id="PF13440">
    <property type="entry name" value="Polysacc_synt_3"/>
    <property type="match status" value="1"/>
</dbReference>
<protein>
    <submittedName>
        <fullName evidence="8">Oligosaccharide flippase family protein</fullName>
    </submittedName>
</protein>
<evidence type="ECO:0000256" key="3">
    <source>
        <dbReference type="ARBA" id="ARBA00022475"/>
    </source>
</evidence>
<keyword evidence="4 7" id="KW-0812">Transmembrane</keyword>
<organism evidence="8 9">
    <name type="scientific">Seohaeicola saemankumensis</name>
    <dbReference type="NCBI Taxonomy" id="481181"/>
    <lineage>
        <taxon>Bacteria</taxon>
        <taxon>Pseudomonadati</taxon>
        <taxon>Pseudomonadota</taxon>
        <taxon>Alphaproteobacteria</taxon>
        <taxon>Rhodobacterales</taxon>
        <taxon>Roseobacteraceae</taxon>
        <taxon>Seohaeicola</taxon>
    </lineage>
</organism>
<feature type="transmembrane region" description="Helical" evidence="7">
    <location>
        <begin position="57"/>
        <end position="83"/>
    </location>
</feature>
<dbReference type="Proteomes" id="UP001597151">
    <property type="component" value="Unassembled WGS sequence"/>
</dbReference>
<evidence type="ECO:0000256" key="6">
    <source>
        <dbReference type="ARBA" id="ARBA00023136"/>
    </source>
</evidence>
<name>A0ABW3TGD8_9RHOB</name>
<proteinExistence type="inferred from homology"/>